<dbReference type="CDD" id="cd01583">
    <property type="entry name" value="IPMI"/>
    <property type="match status" value="1"/>
</dbReference>
<dbReference type="SUPFAM" id="SSF53732">
    <property type="entry name" value="Aconitase iron-sulfur domain"/>
    <property type="match status" value="1"/>
</dbReference>
<dbReference type="RefSeq" id="WP_118334398.1">
    <property type="nucleotide sequence ID" value="NZ_AP025567.1"/>
</dbReference>
<dbReference type="PROSITE" id="PS01244">
    <property type="entry name" value="ACONITASE_2"/>
    <property type="match status" value="1"/>
</dbReference>
<evidence type="ECO:0000259" key="7">
    <source>
        <dbReference type="Pfam" id="PF00330"/>
    </source>
</evidence>
<keyword evidence="6" id="KW-0432">Leucine biosynthesis</keyword>
<evidence type="ECO:0000256" key="2">
    <source>
        <dbReference type="ARBA" id="ARBA00022723"/>
    </source>
</evidence>
<comment type="cofactor">
    <cofactor evidence="6">
        <name>[4Fe-4S] cluster</name>
        <dbReference type="ChEBI" id="CHEBI:49883"/>
    </cofactor>
    <text evidence="6">Binds 1 [4Fe-4S] cluster per subunit.</text>
</comment>
<feature type="binding site" evidence="6">
    <location>
        <position position="360"/>
    </location>
    <ligand>
        <name>[4Fe-4S] cluster</name>
        <dbReference type="ChEBI" id="CHEBI:49883"/>
    </ligand>
</feature>
<keyword evidence="4 6" id="KW-0411">Iron-sulfur</keyword>
<dbReference type="GO" id="GO:0003861">
    <property type="term" value="F:3-isopropylmalate dehydratase activity"/>
    <property type="evidence" value="ECO:0007669"/>
    <property type="project" value="UniProtKB-UniRule"/>
</dbReference>
<evidence type="ECO:0000256" key="5">
    <source>
        <dbReference type="ARBA" id="ARBA00023239"/>
    </source>
</evidence>
<name>A0A415E319_9FIRM</name>
<dbReference type="Gene3D" id="3.30.499.10">
    <property type="entry name" value="Aconitase, domain 3"/>
    <property type="match status" value="2"/>
</dbReference>
<dbReference type="InterPro" id="IPR018136">
    <property type="entry name" value="Aconitase_4Fe-4S_BS"/>
</dbReference>
<dbReference type="InterPro" id="IPR011823">
    <property type="entry name" value="IsopropMal_deHydtase_lsu_bac"/>
</dbReference>
<dbReference type="GO" id="GO:0009098">
    <property type="term" value="P:L-leucine biosynthetic process"/>
    <property type="evidence" value="ECO:0007669"/>
    <property type="project" value="UniProtKB-UniRule"/>
</dbReference>
<keyword evidence="5 6" id="KW-0456">Lyase</keyword>
<organism evidence="8 9">
    <name type="scientific">Emergencia timonensis</name>
    <dbReference type="NCBI Taxonomy" id="1776384"/>
    <lineage>
        <taxon>Bacteria</taxon>
        <taxon>Bacillati</taxon>
        <taxon>Bacillota</taxon>
        <taxon>Clostridia</taxon>
        <taxon>Peptostreptococcales</taxon>
        <taxon>Anaerovoracaceae</taxon>
        <taxon>Emergencia</taxon>
    </lineage>
</organism>
<dbReference type="NCBIfam" id="NF001614">
    <property type="entry name" value="PRK00402.1"/>
    <property type="match status" value="1"/>
</dbReference>
<gene>
    <name evidence="6 8" type="primary">leuC</name>
    <name evidence="8" type="ORF">DW099_06025</name>
</gene>
<keyword evidence="2 6" id="KW-0479">Metal-binding</keyword>
<comment type="caution">
    <text evidence="8">The sequence shown here is derived from an EMBL/GenBank/DDBJ whole genome shotgun (WGS) entry which is preliminary data.</text>
</comment>
<dbReference type="UniPathway" id="UPA00048">
    <property type="reaction ID" value="UER00071"/>
</dbReference>
<feature type="binding site" evidence="6">
    <location>
        <position position="300"/>
    </location>
    <ligand>
        <name>[4Fe-4S] cluster</name>
        <dbReference type="ChEBI" id="CHEBI:49883"/>
    </ligand>
</feature>
<evidence type="ECO:0000256" key="6">
    <source>
        <dbReference type="HAMAP-Rule" id="MF_01027"/>
    </source>
</evidence>
<dbReference type="PANTHER" id="PTHR43822:SF16">
    <property type="entry name" value="3-ISOPROPYLMALATE DEHYDRATASE LARGE SUBUNIT 2"/>
    <property type="match status" value="1"/>
</dbReference>
<dbReference type="PROSITE" id="PS00450">
    <property type="entry name" value="ACONITASE_1"/>
    <property type="match status" value="1"/>
</dbReference>
<proteinExistence type="inferred from homology"/>
<comment type="catalytic activity">
    <reaction evidence="6">
        <text>(2R,3S)-3-isopropylmalate = (2S)-2-isopropylmalate</text>
        <dbReference type="Rhea" id="RHEA:32287"/>
        <dbReference type="ChEBI" id="CHEBI:1178"/>
        <dbReference type="ChEBI" id="CHEBI:35121"/>
        <dbReference type="EC" id="4.2.1.33"/>
    </reaction>
</comment>
<comment type="function">
    <text evidence="6">Catalyzes the isomerization between 2-isopropylmalate and 3-isopropylmalate, via the formation of 2-isopropylmaleate.</text>
</comment>
<dbReference type="NCBIfam" id="TIGR02083">
    <property type="entry name" value="LEU2"/>
    <property type="match status" value="1"/>
</dbReference>
<dbReference type="EMBL" id="QRMS01000002">
    <property type="protein sequence ID" value="RHJ87974.1"/>
    <property type="molecule type" value="Genomic_DNA"/>
</dbReference>
<evidence type="ECO:0000313" key="8">
    <source>
        <dbReference type="EMBL" id="RHJ87974.1"/>
    </source>
</evidence>
<dbReference type="InterPro" id="IPR050067">
    <property type="entry name" value="IPM_dehydratase_rel_enz"/>
</dbReference>
<dbReference type="Pfam" id="PF00330">
    <property type="entry name" value="Aconitase"/>
    <property type="match status" value="1"/>
</dbReference>
<keyword evidence="6" id="KW-0028">Amino-acid biosynthesis</keyword>
<dbReference type="NCBIfam" id="TIGR02086">
    <property type="entry name" value="IPMI_arch"/>
    <property type="match status" value="1"/>
</dbReference>
<evidence type="ECO:0000256" key="4">
    <source>
        <dbReference type="ARBA" id="ARBA00023014"/>
    </source>
</evidence>
<keyword evidence="6" id="KW-0100">Branched-chain amino acid biosynthesis</keyword>
<dbReference type="PANTHER" id="PTHR43822">
    <property type="entry name" value="HOMOACONITASE, MITOCHONDRIAL-RELATED"/>
    <property type="match status" value="1"/>
</dbReference>
<evidence type="ECO:0000256" key="3">
    <source>
        <dbReference type="ARBA" id="ARBA00023004"/>
    </source>
</evidence>
<feature type="domain" description="Aconitase/3-isopropylmalate dehydratase large subunit alpha/beta/alpha" evidence="7">
    <location>
        <begin position="26"/>
        <end position="286"/>
    </location>
</feature>
<dbReference type="NCBIfam" id="TIGR01343">
    <property type="entry name" value="hacA_fam"/>
    <property type="match status" value="1"/>
</dbReference>
<dbReference type="AlphaFoldDB" id="A0A415E319"/>
<dbReference type="PRINTS" id="PR00415">
    <property type="entry name" value="ACONITASE"/>
</dbReference>
<keyword evidence="9" id="KW-1185">Reference proteome</keyword>
<dbReference type="HAMAP" id="MF_01027">
    <property type="entry name" value="LeuC_type2"/>
    <property type="match status" value="1"/>
</dbReference>
<dbReference type="EC" id="4.2.1.33" evidence="6"/>
<dbReference type="InterPro" id="IPR011826">
    <property type="entry name" value="HAcnase/IPMdehydase_lsu_prok"/>
</dbReference>
<dbReference type="Proteomes" id="UP000284841">
    <property type="component" value="Unassembled WGS sequence"/>
</dbReference>
<dbReference type="OrthoDB" id="9802769at2"/>
<comment type="pathway">
    <text evidence="6">Amino-acid biosynthesis; L-leucine biosynthesis; L-leucine from 3-methyl-2-oxobutanoate: step 2/4.</text>
</comment>
<comment type="subunit">
    <text evidence="6">Heterodimer of LeuC and LeuD.</text>
</comment>
<keyword evidence="3 6" id="KW-0408">Iron</keyword>
<dbReference type="InterPro" id="IPR033941">
    <property type="entry name" value="IPMI_cat"/>
</dbReference>
<dbReference type="InterPro" id="IPR006251">
    <property type="entry name" value="Homoacnase/IPMdehydase_lsu"/>
</dbReference>
<dbReference type="GO" id="GO:0051539">
    <property type="term" value="F:4 iron, 4 sulfur cluster binding"/>
    <property type="evidence" value="ECO:0007669"/>
    <property type="project" value="UniProtKB-KW"/>
</dbReference>
<evidence type="ECO:0000313" key="9">
    <source>
        <dbReference type="Proteomes" id="UP000284841"/>
    </source>
</evidence>
<evidence type="ECO:0000256" key="1">
    <source>
        <dbReference type="ARBA" id="ARBA00022485"/>
    </source>
</evidence>
<dbReference type="GO" id="GO:0046872">
    <property type="term" value="F:metal ion binding"/>
    <property type="evidence" value="ECO:0007669"/>
    <property type="project" value="UniProtKB-KW"/>
</dbReference>
<sequence>MGMTMTQKILAAHAGLDNVVPGQLITAKVDMLLANDISGSVSVNVFDDAGFEEVFDKSKIALVMDHFTPNKDIKSAEQCVTCRTFAKRFDIDHYYDVGTMGIEHALLPEKGLVAAGEIIVGADSHTCTYGALGAFSTGVGSTDLAASMATGQTWFKVPSALKFNLTGELQEDVSGKDVILHIIGMIGVDGALYKSMEFTGPGVASLSIDDRFTICNMAIEAGGKNGIFPVDKTTKDYMEGRVDREYTIYEADLDAEYDQVYDIDLSTLKPTVAFPHLPGNSRTIDKVGDVPIQQSVIGSCTNGRLSDMRIAAEILKGQKVHPDVRCIIVPATQQIYKECIKLGYLETFIDAGCVVSTPTCGPCMGGHMGILAEGERCVSTTNRNFVGRMGHTKSEIYLASPAVAAASAIAGKIVAPERRV</sequence>
<reference evidence="8 9" key="1">
    <citation type="submission" date="2018-08" db="EMBL/GenBank/DDBJ databases">
        <title>A genome reference for cultivated species of the human gut microbiota.</title>
        <authorList>
            <person name="Zou Y."/>
            <person name="Xue W."/>
            <person name="Luo G."/>
        </authorList>
    </citation>
    <scope>NUCLEOTIDE SEQUENCE [LARGE SCALE GENOMIC DNA]</scope>
    <source>
        <strain evidence="8 9">AM07-24</strain>
    </source>
</reference>
<dbReference type="InterPro" id="IPR001030">
    <property type="entry name" value="Acoase/IPM_deHydtase_lsu_aba"/>
</dbReference>
<keyword evidence="1 6" id="KW-0004">4Fe-4S</keyword>
<feature type="binding site" evidence="6">
    <location>
        <position position="363"/>
    </location>
    <ligand>
        <name>[4Fe-4S] cluster</name>
        <dbReference type="ChEBI" id="CHEBI:49883"/>
    </ligand>
</feature>
<accession>A0A415E319</accession>
<protein>
    <recommendedName>
        <fullName evidence="6">3-isopropylmalate dehydratase large subunit</fullName>
        <ecNumber evidence="6">4.2.1.33</ecNumber>
    </recommendedName>
    <alternativeName>
        <fullName evidence="6">Alpha-IPM isomerase</fullName>
        <shortName evidence="6">IPMI</shortName>
    </alternativeName>
    <alternativeName>
        <fullName evidence="6">Isopropylmalate isomerase</fullName>
    </alternativeName>
</protein>
<dbReference type="InterPro" id="IPR036008">
    <property type="entry name" value="Aconitase_4Fe-4S_dom"/>
</dbReference>
<dbReference type="InterPro" id="IPR015931">
    <property type="entry name" value="Acnase/IPM_dHydase_lsu_aba_1/3"/>
</dbReference>
<comment type="similarity">
    <text evidence="6">Belongs to the aconitase/IPM isomerase family. LeuC type 2 subfamily.</text>
</comment>
<dbReference type="STRING" id="1776384.GCA_900086585_03525"/>